<dbReference type="OrthoDB" id="9775203at2"/>
<dbReference type="PANTHER" id="PTHR46889">
    <property type="entry name" value="TRANSPOSASE INSF FOR INSERTION SEQUENCE IS3B-RELATED"/>
    <property type="match status" value="1"/>
</dbReference>
<sequence length="363" mass="41976">MGGSRGRLINLSDRNLAVSFIDEAIQNGARQSRACQELNISERTYTRWKNPQTPMEDQRPLAKRPVPANKLSREEQLEILEIVTSDTYKSLPPSQIVPRLADEEGRYLASESTFYRVLREENMQHHRGRTSKPQTRPISTHKATGPNQVWMWDITWLPSGAKGFYYYLYLILDLYSRKIVGWEIWPEESAENASILVKKAVVSEGCLNRTQPLILHSDNGSPMKGAALLETLYKLGVATSRSRPRVSNDNAYAESIFRTVKYRPDYPYKGFSDIDKAREWVLNFTRFYNYEHRHSGLNQLTPVQRHSGISEQIFANRIAVYQAAKDKNPNRWSRNIRDWSLPDVVWLNPERTEVLMLDSLEEA</sequence>
<dbReference type="Pfam" id="PF00665">
    <property type="entry name" value="rve"/>
    <property type="match status" value="1"/>
</dbReference>
<dbReference type="NCBIfam" id="NF033516">
    <property type="entry name" value="transpos_IS3"/>
    <property type="match status" value="1"/>
</dbReference>
<dbReference type="Gene3D" id="3.30.420.10">
    <property type="entry name" value="Ribonuclease H-like superfamily/Ribonuclease H"/>
    <property type="match status" value="1"/>
</dbReference>
<dbReference type="InterPro" id="IPR048020">
    <property type="entry name" value="Transpos_IS3"/>
</dbReference>
<dbReference type="EMBL" id="WJBD01000050">
    <property type="protein sequence ID" value="MBC3890023.1"/>
    <property type="molecule type" value="Genomic_DNA"/>
</dbReference>
<feature type="domain" description="Integrase catalytic" evidence="2">
    <location>
        <begin position="142"/>
        <end position="310"/>
    </location>
</feature>
<name>A0A923I520_9FIRM</name>
<accession>A0A923I520</accession>
<dbReference type="InterPro" id="IPR012337">
    <property type="entry name" value="RNaseH-like_sf"/>
</dbReference>
<dbReference type="GO" id="GO:0003676">
    <property type="term" value="F:nucleic acid binding"/>
    <property type="evidence" value="ECO:0007669"/>
    <property type="project" value="InterPro"/>
</dbReference>
<dbReference type="Proteomes" id="UP000616595">
    <property type="component" value="Unassembled WGS sequence"/>
</dbReference>
<dbReference type="AlphaFoldDB" id="A0A923I520"/>
<protein>
    <submittedName>
        <fullName evidence="3">IS3 family transposase</fullName>
    </submittedName>
</protein>
<evidence type="ECO:0000313" key="3">
    <source>
        <dbReference type="EMBL" id="MBC3890023.1"/>
    </source>
</evidence>
<feature type="region of interest" description="Disordered" evidence="1">
    <location>
        <begin position="123"/>
        <end position="142"/>
    </location>
</feature>
<organism evidence="3 4">
    <name type="scientific">Acetobacterium paludosum</name>
    <dbReference type="NCBI Taxonomy" id="52693"/>
    <lineage>
        <taxon>Bacteria</taxon>
        <taxon>Bacillati</taxon>
        <taxon>Bacillota</taxon>
        <taxon>Clostridia</taxon>
        <taxon>Eubacteriales</taxon>
        <taxon>Eubacteriaceae</taxon>
        <taxon>Acetobacterium</taxon>
    </lineage>
</organism>
<dbReference type="SUPFAM" id="SSF53098">
    <property type="entry name" value="Ribonuclease H-like"/>
    <property type="match status" value="1"/>
</dbReference>
<dbReference type="InterPro" id="IPR050900">
    <property type="entry name" value="Transposase_IS3/IS150/IS904"/>
</dbReference>
<feature type="compositionally biased region" description="Polar residues" evidence="1">
    <location>
        <begin position="131"/>
        <end position="142"/>
    </location>
</feature>
<dbReference type="GO" id="GO:0015074">
    <property type="term" value="P:DNA integration"/>
    <property type="evidence" value="ECO:0007669"/>
    <property type="project" value="InterPro"/>
</dbReference>
<proteinExistence type="predicted"/>
<gene>
    <name evidence="3" type="ORF">GH810_17135</name>
</gene>
<dbReference type="PROSITE" id="PS50994">
    <property type="entry name" value="INTEGRASE"/>
    <property type="match status" value="1"/>
</dbReference>
<comment type="caution">
    <text evidence="3">The sequence shown here is derived from an EMBL/GenBank/DDBJ whole genome shotgun (WGS) entry which is preliminary data.</text>
</comment>
<reference evidence="3" key="1">
    <citation type="submission" date="2019-10" db="EMBL/GenBank/DDBJ databases">
        <authorList>
            <person name="Ross D.E."/>
            <person name="Gulliver D."/>
        </authorList>
    </citation>
    <scope>NUCLEOTIDE SEQUENCE</scope>
    <source>
        <strain evidence="3">DER-2019</strain>
    </source>
</reference>
<reference evidence="3" key="2">
    <citation type="submission" date="2020-10" db="EMBL/GenBank/DDBJ databases">
        <title>Comparative genomics of the Acetobacterium genus.</title>
        <authorList>
            <person name="Marshall C."/>
            <person name="May H."/>
            <person name="Norman S."/>
        </authorList>
    </citation>
    <scope>NUCLEOTIDE SEQUENCE</scope>
    <source>
        <strain evidence="3">DER-2019</strain>
    </source>
</reference>
<dbReference type="PANTHER" id="PTHR46889:SF4">
    <property type="entry name" value="TRANSPOSASE INSO FOR INSERTION SEQUENCE ELEMENT IS911B-RELATED"/>
    <property type="match status" value="1"/>
</dbReference>
<evidence type="ECO:0000313" key="4">
    <source>
        <dbReference type="Proteomes" id="UP000616595"/>
    </source>
</evidence>
<evidence type="ECO:0000256" key="1">
    <source>
        <dbReference type="SAM" id="MobiDB-lite"/>
    </source>
</evidence>
<dbReference type="InterPro" id="IPR036397">
    <property type="entry name" value="RNaseH_sf"/>
</dbReference>
<evidence type="ECO:0000259" key="2">
    <source>
        <dbReference type="PROSITE" id="PS50994"/>
    </source>
</evidence>
<dbReference type="InterPro" id="IPR001584">
    <property type="entry name" value="Integrase_cat-core"/>
</dbReference>
<keyword evidence="4" id="KW-1185">Reference proteome</keyword>